<dbReference type="AlphaFoldDB" id="A0A1Y0EQD2"/>
<accession>A0A1Y0EQD2</accession>
<gene>
    <name evidence="2" type="ORF">CCO03_15345</name>
</gene>
<dbReference type="InterPro" id="IPR050126">
    <property type="entry name" value="Ap4A_hydrolase"/>
</dbReference>
<reference evidence="2 3" key="1">
    <citation type="submission" date="2017-05" db="EMBL/GenBank/DDBJ databases">
        <authorList>
            <person name="Song R."/>
            <person name="Chenine A.L."/>
            <person name="Ruprecht R.M."/>
        </authorList>
    </citation>
    <scope>NUCLEOTIDE SEQUENCE [LARGE SCALE GENOMIC DNA]</scope>
    <source>
        <strain evidence="2 3">DSM 26136</strain>
    </source>
</reference>
<organism evidence="2 3">
    <name type="scientific">Comamonas serinivorans</name>
    <dbReference type="NCBI Taxonomy" id="1082851"/>
    <lineage>
        <taxon>Bacteria</taxon>
        <taxon>Pseudomonadati</taxon>
        <taxon>Pseudomonadota</taxon>
        <taxon>Betaproteobacteria</taxon>
        <taxon>Burkholderiales</taxon>
        <taxon>Comamonadaceae</taxon>
        <taxon>Comamonas</taxon>
    </lineage>
</organism>
<dbReference type="Proteomes" id="UP000196138">
    <property type="component" value="Chromosome"/>
</dbReference>
<keyword evidence="3" id="KW-1185">Reference proteome</keyword>
<feature type="domain" description="Calcineurin-like phosphoesterase" evidence="1">
    <location>
        <begin position="20"/>
        <end position="192"/>
    </location>
</feature>
<dbReference type="GO" id="GO:0005737">
    <property type="term" value="C:cytoplasm"/>
    <property type="evidence" value="ECO:0007669"/>
    <property type="project" value="TreeGrafter"/>
</dbReference>
<protein>
    <recommendedName>
        <fullName evidence="1">Calcineurin-like phosphoesterase domain-containing protein</fullName>
    </recommendedName>
</protein>
<dbReference type="InterPro" id="IPR004843">
    <property type="entry name" value="Calcineurin-like_PHP"/>
</dbReference>
<proteinExistence type="predicted"/>
<dbReference type="OrthoDB" id="5296354at2"/>
<dbReference type="RefSeq" id="WP_087282451.1">
    <property type="nucleotide sequence ID" value="NZ_CP021455.1"/>
</dbReference>
<dbReference type="GO" id="GO:0008803">
    <property type="term" value="F:bis(5'-nucleosyl)-tetraphosphatase (symmetrical) activity"/>
    <property type="evidence" value="ECO:0007669"/>
    <property type="project" value="TreeGrafter"/>
</dbReference>
<dbReference type="GO" id="GO:0110154">
    <property type="term" value="P:RNA decapping"/>
    <property type="evidence" value="ECO:0007669"/>
    <property type="project" value="TreeGrafter"/>
</dbReference>
<name>A0A1Y0EQD2_9BURK</name>
<dbReference type="SUPFAM" id="SSF56300">
    <property type="entry name" value="Metallo-dependent phosphatases"/>
    <property type="match status" value="1"/>
</dbReference>
<evidence type="ECO:0000259" key="1">
    <source>
        <dbReference type="Pfam" id="PF00149"/>
    </source>
</evidence>
<dbReference type="PANTHER" id="PTHR42850:SF11">
    <property type="entry name" value="BIS(5'-NUCLEOSYL)-TETRAPHOSPHATASE [SYMMETRICAL]"/>
    <property type="match status" value="1"/>
</dbReference>
<dbReference type="InterPro" id="IPR029052">
    <property type="entry name" value="Metallo-depent_PP-like"/>
</dbReference>
<evidence type="ECO:0000313" key="2">
    <source>
        <dbReference type="EMBL" id="ARU05867.1"/>
    </source>
</evidence>
<dbReference type="KEGG" id="cser:CCO03_15345"/>
<dbReference type="Pfam" id="PF00149">
    <property type="entry name" value="Metallophos"/>
    <property type="match status" value="1"/>
</dbReference>
<dbReference type="EMBL" id="CP021455">
    <property type="protein sequence ID" value="ARU05867.1"/>
    <property type="molecule type" value="Genomic_DNA"/>
</dbReference>
<evidence type="ECO:0000313" key="3">
    <source>
        <dbReference type="Proteomes" id="UP000196138"/>
    </source>
</evidence>
<dbReference type="Gene3D" id="3.60.21.10">
    <property type="match status" value="1"/>
</dbReference>
<sequence>MFAETLRHIPLNDTGGRDIAVGDIHGSFSQLRRALAMVHFSPEQGDRLFSVGDLVDRGPESDEVLNWLDKPWFHAVAGNHEFLALRRAMGDPYEVVDHLRNGGRWLDVFRDDERERLVQLLQALPLAIEVDTPLGLVGLVHAECPVTDWETLRSTPLRAQQLHTALWSVERMRKNRGDEVANVRAVIHGHVVVSSLRILGNCYYIDTGGWRPMGSFTLLDLHTLQPLIGPKGDPRVSAGFEV</sequence>
<dbReference type="GO" id="GO:0016791">
    <property type="term" value="F:phosphatase activity"/>
    <property type="evidence" value="ECO:0007669"/>
    <property type="project" value="TreeGrafter"/>
</dbReference>
<dbReference type="PANTHER" id="PTHR42850">
    <property type="entry name" value="METALLOPHOSPHOESTERASE"/>
    <property type="match status" value="1"/>
</dbReference>